<dbReference type="Proteomes" id="UP000694415">
    <property type="component" value="Unplaced"/>
</dbReference>
<feature type="region of interest" description="Disordered" evidence="1">
    <location>
        <begin position="1"/>
        <end position="25"/>
    </location>
</feature>
<proteinExistence type="predicted"/>
<evidence type="ECO:0000313" key="2">
    <source>
        <dbReference type="Ensembl" id="ENSMSIP00000008912.1"/>
    </source>
</evidence>
<protein>
    <submittedName>
        <fullName evidence="2">Uncharacterized protein</fullName>
    </submittedName>
</protein>
<reference evidence="2" key="2">
    <citation type="submission" date="2025-09" db="UniProtKB">
        <authorList>
            <consortium name="Ensembl"/>
        </authorList>
    </citation>
    <scope>IDENTIFICATION</scope>
</reference>
<dbReference type="GeneTree" id="ENSGT00800000125305"/>
<dbReference type="Ensembl" id="ENSMSIT00000011368.1">
    <property type="protein sequence ID" value="ENSMSIP00000008912.1"/>
    <property type="gene ID" value="ENSMSIG00000007916.1"/>
</dbReference>
<reference evidence="2" key="1">
    <citation type="submission" date="2025-08" db="UniProtKB">
        <authorList>
            <consortium name="Ensembl"/>
        </authorList>
    </citation>
    <scope>IDENTIFICATION</scope>
</reference>
<evidence type="ECO:0000256" key="1">
    <source>
        <dbReference type="SAM" id="MobiDB-lite"/>
    </source>
</evidence>
<evidence type="ECO:0000313" key="3">
    <source>
        <dbReference type="Proteomes" id="UP000694415"/>
    </source>
</evidence>
<accession>A0A8C6GPU8</accession>
<dbReference type="AlphaFoldDB" id="A0A8C6GPU8"/>
<sequence>MFFFFSSQTPSFSLGKHTPSSSCSSRPPHHFLSAWRLVAERRTEDVSPMLDRSQVLPQGRPCASRRLMKPRITRFPTQHLLNENLEFINTGTCLENTRGANPELLHLPVA</sequence>
<organism evidence="2 3">
    <name type="scientific">Mus spicilegus</name>
    <name type="common">Mound-building mouse</name>
    <dbReference type="NCBI Taxonomy" id="10103"/>
    <lineage>
        <taxon>Eukaryota</taxon>
        <taxon>Metazoa</taxon>
        <taxon>Chordata</taxon>
        <taxon>Craniata</taxon>
        <taxon>Vertebrata</taxon>
        <taxon>Euteleostomi</taxon>
        <taxon>Mammalia</taxon>
        <taxon>Eutheria</taxon>
        <taxon>Euarchontoglires</taxon>
        <taxon>Glires</taxon>
        <taxon>Rodentia</taxon>
        <taxon>Myomorpha</taxon>
        <taxon>Muroidea</taxon>
        <taxon>Muridae</taxon>
        <taxon>Murinae</taxon>
        <taxon>Mus</taxon>
        <taxon>Mus</taxon>
    </lineage>
</organism>
<name>A0A8C6GPU8_MUSSI</name>
<keyword evidence="3" id="KW-1185">Reference proteome</keyword>